<dbReference type="RefSeq" id="WP_242632096.1">
    <property type="nucleotide sequence ID" value="NZ_SJPI01000002.1"/>
</dbReference>
<keyword evidence="4" id="KW-0732">Signal</keyword>
<protein>
    <submittedName>
        <fullName evidence="8">Choline-sulfatase</fullName>
        <ecNumber evidence="8">3.1.6.6</ecNumber>
    </submittedName>
</protein>
<evidence type="ECO:0000256" key="1">
    <source>
        <dbReference type="ARBA" id="ARBA00001913"/>
    </source>
</evidence>
<evidence type="ECO:0000256" key="4">
    <source>
        <dbReference type="ARBA" id="ARBA00022729"/>
    </source>
</evidence>
<keyword evidence="9" id="KW-1185">Reference proteome</keyword>
<dbReference type="GO" id="GO:0046872">
    <property type="term" value="F:metal ion binding"/>
    <property type="evidence" value="ECO:0007669"/>
    <property type="project" value="UniProtKB-KW"/>
</dbReference>
<keyword evidence="6" id="KW-0106">Calcium</keyword>
<dbReference type="InterPro" id="IPR017850">
    <property type="entry name" value="Alkaline_phosphatase_core_sf"/>
</dbReference>
<comment type="similarity">
    <text evidence="2">Belongs to the sulfatase family.</text>
</comment>
<evidence type="ECO:0000256" key="5">
    <source>
        <dbReference type="ARBA" id="ARBA00022801"/>
    </source>
</evidence>
<dbReference type="Gene3D" id="3.40.720.10">
    <property type="entry name" value="Alkaline Phosphatase, subunit A"/>
    <property type="match status" value="1"/>
</dbReference>
<name>A0A5C5WJ22_9BACT</name>
<dbReference type="AlphaFoldDB" id="A0A5C5WJ22"/>
<dbReference type="Proteomes" id="UP000316598">
    <property type="component" value="Unassembled WGS sequence"/>
</dbReference>
<dbReference type="PANTHER" id="PTHR45953">
    <property type="entry name" value="IDURONATE 2-SULFATASE"/>
    <property type="match status" value="1"/>
</dbReference>
<dbReference type="InterPro" id="IPR024607">
    <property type="entry name" value="Sulfatase_CS"/>
</dbReference>
<keyword evidence="5 8" id="KW-0378">Hydrolase</keyword>
<evidence type="ECO:0000313" key="9">
    <source>
        <dbReference type="Proteomes" id="UP000316598"/>
    </source>
</evidence>
<dbReference type="InterPro" id="IPR000917">
    <property type="entry name" value="Sulfatase_N"/>
</dbReference>
<feature type="domain" description="Sulfatase N-terminal" evidence="7">
    <location>
        <begin position="36"/>
        <end position="380"/>
    </location>
</feature>
<dbReference type="Pfam" id="PF00884">
    <property type="entry name" value="Sulfatase"/>
    <property type="match status" value="1"/>
</dbReference>
<sequence>MNPTKLLVPLAMAITVSLVEPCRGQTTNGQSSAERPNVLMICIDDLNDWVEPLGGHPQVKTPAMAELASRGMNFRNAHCQSPLCNSSRTSLMTSRRPSSTGIYGLGPWFRNVDEFRNITTLPQHFARAGYETYSAGKVYHGGYFQKTPEGIEVEFQHVGPPGRAGIGPPKKLVPPTPGGDHPLVDWGVFDHEESDKGDYQVASWVVDQIGEMESSKPFFMACGFFLPHVPCHTTPKYWDMYPDETLIMPPIDHVERSDCSPFSWYLHWELPEPRLSWLEDNNEHRNLVRAYLSCITFMDTQIARVLEALDQSPYADNTIVCLWSDHGWHLGEKNISGKNTLWERSTHVPLIFVGPGIESGVCEQPAELLDVFPTLADLAGLEVPAELEGVSLKPQVVDPSESRRPAVTEHNPGNYAIRDQRYRLIRYADGSEELYDMVADPNEYSNIIDDSKHAEAASRLREFYIADPRPLAKASHSRILEFKDGRWIWEGKAIDPTRPPMDIAPNTTADLSLIGPAK</sequence>
<dbReference type="GO" id="GO:0005737">
    <property type="term" value="C:cytoplasm"/>
    <property type="evidence" value="ECO:0007669"/>
    <property type="project" value="TreeGrafter"/>
</dbReference>
<dbReference type="SUPFAM" id="SSF53649">
    <property type="entry name" value="Alkaline phosphatase-like"/>
    <property type="match status" value="1"/>
</dbReference>
<comment type="caution">
    <text evidence="8">The sequence shown here is derived from an EMBL/GenBank/DDBJ whole genome shotgun (WGS) entry which is preliminary data.</text>
</comment>
<accession>A0A5C5WJ22</accession>
<dbReference type="CDD" id="cd16030">
    <property type="entry name" value="iduronate-2-sulfatase"/>
    <property type="match status" value="1"/>
</dbReference>
<evidence type="ECO:0000256" key="2">
    <source>
        <dbReference type="ARBA" id="ARBA00008779"/>
    </source>
</evidence>
<reference evidence="8 9" key="1">
    <citation type="submission" date="2019-02" db="EMBL/GenBank/DDBJ databases">
        <title>Deep-cultivation of Planctomycetes and their phenomic and genomic characterization uncovers novel biology.</title>
        <authorList>
            <person name="Wiegand S."/>
            <person name="Jogler M."/>
            <person name="Boedeker C."/>
            <person name="Pinto D."/>
            <person name="Vollmers J."/>
            <person name="Rivas-Marin E."/>
            <person name="Kohn T."/>
            <person name="Peeters S.H."/>
            <person name="Heuer A."/>
            <person name="Rast P."/>
            <person name="Oberbeckmann S."/>
            <person name="Bunk B."/>
            <person name="Jeske O."/>
            <person name="Meyerdierks A."/>
            <person name="Storesund J.E."/>
            <person name="Kallscheuer N."/>
            <person name="Luecker S."/>
            <person name="Lage O.M."/>
            <person name="Pohl T."/>
            <person name="Merkel B.J."/>
            <person name="Hornburger P."/>
            <person name="Mueller R.-W."/>
            <person name="Bruemmer F."/>
            <person name="Labrenz M."/>
            <person name="Spormann A.M."/>
            <person name="Op Den Camp H."/>
            <person name="Overmann J."/>
            <person name="Amann R."/>
            <person name="Jetten M.S.M."/>
            <person name="Mascher T."/>
            <person name="Medema M.H."/>
            <person name="Devos D.P."/>
            <person name="Kaster A.-K."/>
            <person name="Ovreas L."/>
            <person name="Rohde M."/>
            <person name="Galperin M.Y."/>
            <person name="Jogler C."/>
        </authorList>
    </citation>
    <scope>NUCLEOTIDE SEQUENCE [LARGE SCALE GENOMIC DNA]</scope>
    <source>
        <strain evidence="8 9">Pla22</strain>
    </source>
</reference>
<dbReference type="PANTHER" id="PTHR45953:SF1">
    <property type="entry name" value="IDURONATE 2-SULFATASE"/>
    <property type="match status" value="1"/>
</dbReference>
<proteinExistence type="inferred from homology"/>
<keyword evidence="3" id="KW-0479">Metal-binding</keyword>
<comment type="cofactor">
    <cofactor evidence="1">
        <name>Ca(2+)</name>
        <dbReference type="ChEBI" id="CHEBI:29108"/>
    </cofactor>
</comment>
<organism evidence="8 9">
    <name type="scientific">Rubripirellula amarantea</name>
    <dbReference type="NCBI Taxonomy" id="2527999"/>
    <lineage>
        <taxon>Bacteria</taxon>
        <taxon>Pseudomonadati</taxon>
        <taxon>Planctomycetota</taxon>
        <taxon>Planctomycetia</taxon>
        <taxon>Pirellulales</taxon>
        <taxon>Pirellulaceae</taxon>
        <taxon>Rubripirellula</taxon>
    </lineage>
</organism>
<evidence type="ECO:0000313" key="8">
    <source>
        <dbReference type="EMBL" id="TWT50630.1"/>
    </source>
</evidence>
<gene>
    <name evidence="8" type="primary">betC_6</name>
    <name evidence="8" type="ORF">Pla22_33730</name>
</gene>
<dbReference type="EMBL" id="SJPI01000002">
    <property type="protein sequence ID" value="TWT50630.1"/>
    <property type="molecule type" value="Genomic_DNA"/>
</dbReference>
<dbReference type="GO" id="GO:0047753">
    <property type="term" value="F:choline-sulfatase activity"/>
    <property type="evidence" value="ECO:0007669"/>
    <property type="project" value="UniProtKB-EC"/>
</dbReference>
<dbReference type="EC" id="3.1.6.6" evidence="8"/>
<evidence type="ECO:0000256" key="6">
    <source>
        <dbReference type="ARBA" id="ARBA00022837"/>
    </source>
</evidence>
<dbReference type="InterPro" id="IPR035874">
    <property type="entry name" value="IDS"/>
</dbReference>
<evidence type="ECO:0000256" key="3">
    <source>
        <dbReference type="ARBA" id="ARBA00022723"/>
    </source>
</evidence>
<dbReference type="GO" id="GO:0004423">
    <property type="term" value="F:iduronate-2-sulfatase activity"/>
    <property type="evidence" value="ECO:0007669"/>
    <property type="project" value="InterPro"/>
</dbReference>
<dbReference type="PROSITE" id="PS00149">
    <property type="entry name" value="SULFATASE_2"/>
    <property type="match status" value="1"/>
</dbReference>
<evidence type="ECO:0000259" key="7">
    <source>
        <dbReference type="Pfam" id="PF00884"/>
    </source>
</evidence>